<dbReference type="EMBL" id="CM056743">
    <property type="protein sequence ID" value="KAJ8671226.1"/>
    <property type="molecule type" value="Genomic_DNA"/>
</dbReference>
<accession>A0ACC2NJG5</accession>
<evidence type="ECO:0000313" key="2">
    <source>
        <dbReference type="Proteomes" id="UP001239111"/>
    </source>
</evidence>
<protein>
    <submittedName>
        <fullName evidence="1">Uncharacterized protein</fullName>
    </submittedName>
</protein>
<name>A0ACC2NJG5_9HYME</name>
<comment type="caution">
    <text evidence="1">The sequence shown here is derived from an EMBL/GenBank/DDBJ whole genome shotgun (WGS) entry which is preliminary data.</text>
</comment>
<evidence type="ECO:0000313" key="1">
    <source>
        <dbReference type="EMBL" id="KAJ8671226.1"/>
    </source>
</evidence>
<reference evidence="1" key="1">
    <citation type="submission" date="2023-04" db="EMBL/GenBank/DDBJ databases">
        <title>A chromosome-level genome assembly of the parasitoid wasp Eretmocerus hayati.</title>
        <authorList>
            <person name="Zhong Y."/>
            <person name="Liu S."/>
            <person name="Liu Y."/>
        </authorList>
    </citation>
    <scope>NUCLEOTIDE SEQUENCE</scope>
    <source>
        <strain evidence="1">ZJU_SS_LIU_2023</strain>
    </source>
</reference>
<gene>
    <name evidence="1" type="ORF">QAD02_002485</name>
</gene>
<organism evidence="1 2">
    <name type="scientific">Eretmocerus hayati</name>
    <dbReference type="NCBI Taxonomy" id="131215"/>
    <lineage>
        <taxon>Eukaryota</taxon>
        <taxon>Metazoa</taxon>
        <taxon>Ecdysozoa</taxon>
        <taxon>Arthropoda</taxon>
        <taxon>Hexapoda</taxon>
        <taxon>Insecta</taxon>
        <taxon>Pterygota</taxon>
        <taxon>Neoptera</taxon>
        <taxon>Endopterygota</taxon>
        <taxon>Hymenoptera</taxon>
        <taxon>Apocrita</taxon>
        <taxon>Proctotrupomorpha</taxon>
        <taxon>Chalcidoidea</taxon>
        <taxon>Aphelinidae</taxon>
        <taxon>Aphelininae</taxon>
        <taxon>Eretmocerus</taxon>
    </lineage>
</organism>
<sequence>MQGGFLSSAFVLFGEGVWSELVLGEEVGGVLKSGCGEDALVEAVCERSSVPVLPTGAGLELKKLGVIFWVAQLEQQYSTSGLSPSRSMHCLSDLACRCADQKHHLKVENTQREILTDCVIDKLGHYNDEKAQGLDLRWLCARINLNSFTQNTPAGYPFIA</sequence>
<dbReference type="Proteomes" id="UP001239111">
    <property type="component" value="Chromosome 3"/>
</dbReference>
<keyword evidence="2" id="KW-1185">Reference proteome</keyword>
<proteinExistence type="predicted"/>